<keyword evidence="5" id="KW-0460">Magnesium</keyword>
<dbReference type="GO" id="GO:0005525">
    <property type="term" value="F:GTP binding"/>
    <property type="evidence" value="ECO:0007669"/>
    <property type="project" value="UniProtKB-KW"/>
</dbReference>
<dbReference type="EMBL" id="JAGTXO010000001">
    <property type="protein sequence ID" value="KAG8471107.1"/>
    <property type="molecule type" value="Genomic_DNA"/>
</dbReference>
<evidence type="ECO:0000256" key="6">
    <source>
        <dbReference type="RuleBase" id="RU003925"/>
    </source>
</evidence>
<dbReference type="GO" id="GO:0003924">
    <property type="term" value="F:GTPase activity"/>
    <property type="evidence" value="ECO:0007669"/>
    <property type="project" value="InterPro"/>
</dbReference>
<dbReference type="PANTHER" id="PTHR11711">
    <property type="entry name" value="ADP RIBOSYLATION FACTOR-RELATED"/>
    <property type="match status" value="1"/>
</dbReference>
<dbReference type="GO" id="GO:0030010">
    <property type="term" value="P:establishment of cell polarity"/>
    <property type="evidence" value="ECO:0007669"/>
    <property type="project" value="UniProtKB-ARBA"/>
</dbReference>
<dbReference type="InterPro" id="IPR027417">
    <property type="entry name" value="P-loop_NTPase"/>
</dbReference>
<evidence type="ECO:0008006" key="9">
    <source>
        <dbReference type="Google" id="ProtNLM"/>
    </source>
</evidence>
<keyword evidence="3 4" id="KW-0342">GTP-binding</keyword>
<gene>
    <name evidence="7" type="ORF">KFE25_009528</name>
</gene>
<dbReference type="NCBIfam" id="TIGR00231">
    <property type="entry name" value="small_GTP"/>
    <property type="match status" value="1"/>
</dbReference>
<evidence type="ECO:0000256" key="1">
    <source>
        <dbReference type="ARBA" id="ARBA00010290"/>
    </source>
</evidence>
<proteinExistence type="inferred from homology"/>
<dbReference type="PRINTS" id="PR00328">
    <property type="entry name" value="SAR1GTPBP"/>
</dbReference>
<keyword evidence="5" id="KW-0479">Metal-binding</keyword>
<accession>A0A8J5XZ13</accession>
<name>A0A8J5XZ13_DIALT</name>
<evidence type="ECO:0000256" key="3">
    <source>
        <dbReference type="ARBA" id="ARBA00023134"/>
    </source>
</evidence>
<dbReference type="FunFam" id="3.40.50.300:FF:000412">
    <property type="entry name" value="ADP-ribosylation factor 1"/>
    <property type="match status" value="1"/>
</dbReference>
<dbReference type="PROSITE" id="PS51417">
    <property type="entry name" value="ARF"/>
    <property type="match status" value="1"/>
</dbReference>
<dbReference type="SMART" id="SM00175">
    <property type="entry name" value="RAB"/>
    <property type="match status" value="1"/>
</dbReference>
<evidence type="ECO:0000256" key="5">
    <source>
        <dbReference type="PIRSR" id="PIRSR606689-2"/>
    </source>
</evidence>
<dbReference type="SUPFAM" id="SSF52540">
    <property type="entry name" value="P-loop containing nucleoside triphosphate hydrolases"/>
    <property type="match status" value="1"/>
</dbReference>
<dbReference type="AlphaFoldDB" id="A0A8J5XZ13"/>
<feature type="binding site" evidence="5">
    <location>
        <position position="30"/>
    </location>
    <ligand>
        <name>Mg(2+)</name>
        <dbReference type="ChEBI" id="CHEBI:18420"/>
    </ligand>
</feature>
<dbReference type="Proteomes" id="UP000751190">
    <property type="component" value="Unassembled WGS sequence"/>
</dbReference>
<dbReference type="Pfam" id="PF00025">
    <property type="entry name" value="Arf"/>
    <property type="match status" value="1"/>
</dbReference>
<feature type="binding site" evidence="4">
    <location>
        <begin position="23"/>
        <end position="30"/>
    </location>
    <ligand>
        <name>GTP</name>
        <dbReference type="ChEBI" id="CHEBI:37565"/>
    </ligand>
</feature>
<evidence type="ECO:0000313" key="7">
    <source>
        <dbReference type="EMBL" id="KAG8471107.1"/>
    </source>
</evidence>
<evidence type="ECO:0000313" key="8">
    <source>
        <dbReference type="Proteomes" id="UP000751190"/>
    </source>
</evidence>
<evidence type="ECO:0000256" key="4">
    <source>
        <dbReference type="PIRSR" id="PIRSR606689-1"/>
    </source>
</evidence>
<dbReference type="Gene3D" id="3.40.50.300">
    <property type="entry name" value="P-loop containing nucleotide triphosphate hydrolases"/>
    <property type="match status" value="1"/>
</dbReference>
<comment type="similarity">
    <text evidence="1 6">Belongs to the small GTPase superfamily. Arf family.</text>
</comment>
<dbReference type="OrthoDB" id="2011769at2759"/>
<dbReference type="InterPro" id="IPR006689">
    <property type="entry name" value="Small_GTPase_ARF/SAR"/>
</dbReference>
<dbReference type="InterPro" id="IPR024156">
    <property type="entry name" value="Small_GTPase_ARF"/>
</dbReference>
<feature type="binding site" evidence="4">
    <location>
        <position position="69"/>
    </location>
    <ligand>
        <name>GTP</name>
        <dbReference type="ChEBI" id="CHEBI:37565"/>
    </ligand>
</feature>
<keyword evidence="8" id="KW-1185">Reference proteome</keyword>
<protein>
    <recommendedName>
        <fullName evidence="9">ADP-ribosylation factor</fullName>
    </recommendedName>
</protein>
<organism evidence="7 8">
    <name type="scientific">Diacronema lutheri</name>
    <name type="common">Unicellular marine alga</name>
    <name type="synonym">Monochrysis lutheri</name>
    <dbReference type="NCBI Taxonomy" id="2081491"/>
    <lineage>
        <taxon>Eukaryota</taxon>
        <taxon>Haptista</taxon>
        <taxon>Haptophyta</taxon>
        <taxon>Pavlovophyceae</taxon>
        <taxon>Pavlovales</taxon>
        <taxon>Pavlovaceae</taxon>
        <taxon>Diacronema</taxon>
    </lineage>
</organism>
<feature type="binding site" evidence="5">
    <location>
        <position position="47"/>
    </location>
    <ligand>
        <name>Mg(2+)</name>
        <dbReference type="ChEBI" id="CHEBI:18420"/>
    </ligand>
</feature>
<dbReference type="GO" id="GO:0046872">
    <property type="term" value="F:metal ion binding"/>
    <property type="evidence" value="ECO:0007669"/>
    <property type="project" value="UniProtKB-KW"/>
</dbReference>
<dbReference type="InterPro" id="IPR005225">
    <property type="entry name" value="Small_GTP-bd"/>
</dbReference>
<feature type="binding site" evidence="4">
    <location>
        <begin position="125"/>
        <end position="128"/>
    </location>
    <ligand>
        <name>GTP</name>
        <dbReference type="ChEBI" id="CHEBI:37565"/>
    </ligand>
</feature>
<evidence type="ECO:0000256" key="2">
    <source>
        <dbReference type="ARBA" id="ARBA00022741"/>
    </source>
</evidence>
<dbReference type="OMA" id="QPWSVQP"/>
<dbReference type="SMART" id="SM00177">
    <property type="entry name" value="ARF"/>
    <property type="match status" value="1"/>
</dbReference>
<reference evidence="7" key="1">
    <citation type="submission" date="2021-05" db="EMBL/GenBank/DDBJ databases">
        <title>The genome of the haptophyte Pavlova lutheri (Diacronema luteri, Pavlovales) - a model for lipid biosynthesis in eukaryotic algae.</title>
        <authorList>
            <person name="Hulatt C.J."/>
            <person name="Posewitz M.C."/>
        </authorList>
    </citation>
    <scope>NUCLEOTIDE SEQUENCE</scope>
    <source>
        <strain evidence="7">NIVA-4/92</strain>
    </source>
</reference>
<sequence length="187" mass="21033">MGLIMSRFYDKLFTRETRVLLLGLDGAGKTTILYKLKLDELVTTIPTVGFNVETLEYRNLRMSVWDVGGQDKIRALWRHYYHGTDALIFIVDANDHDRLKEARDELHKMLADEDMTNPVVLVFANKMDLPGARSASVVSDTLALNSLKETWYIQPSSAARGDGLAQGLDWLSVQIKLRPVKKHGAGS</sequence>
<comment type="caution">
    <text evidence="7">The sequence shown here is derived from an EMBL/GenBank/DDBJ whole genome shotgun (WGS) entry which is preliminary data.</text>
</comment>
<dbReference type="SMART" id="SM00178">
    <property type="entry name" value="SAR"/>
    <property type="match status" value="1"/>
</dbReference>
<dbReference type="CDD" id="cd00878">
    <property type="entry name" value="Arf_Arl"/>
    <property type="match status" value="1"/>
</dbReference>
<keyword evidence="2 4" id="KW-0547">Nucleotide-binding</keyword>